<organism evidence="1 2">
    <name type="scientific">Candidatus Korobacter versatilis</name>
    <dbReference type="NCBI Taxonomy" id="658062"/>
    <lineage>
        <taxon>Bacteria</taxon>
        <taxon>Pseudomonadati</taxon>
        <taxon>Acidobacteriota</taxon>
        <taxon>Terriglobia</taxon>
        <taxon>Terriglobales</taxon>
        <taxon>Candidatus Korobacteraceae</taxon>
        <taxon>Candidatus Korobacter</taxon>
    </lineage>
</organism>
<reference evidence="1" key="1">
    <citation type="submission" date="2020-07" db="EMBL/GenBank/DDBJ databases">
        <title>Huge and variable diversity of episymbiotic CPR bacteria and DPANN archaea in groundwater ecosystems.</title>
        <authorList>
            <person name="He C.Y."/>
            <person name="Keren R."/>
            <person name="Whittaker M."/>
            <person name="Farag I.F."/>
            <person name="Doudna J."/>
            <person name="Cate J.H.D."/>
            <person name="Banfield J.F."/>
        </authorList>
    </citation>
    <scope>NUCLEOTIDE SEQUENCE</scope>
    <source>
        <strain evidence="1">NC_groundwater_580_Pr5_B-0.1um_64_19</strain>
    </source>
</reference>
<comment type="caution">
    <text evidence="1">The sequence shown here is derived from an EMBL/GenBank/DDBJ whole genome shotgun (WGS) entry which is preliminary data.</text>
</comment>
<sequence length="122" mass="13349">MAVLILSVGRDATLLAIRNLILSGAGYTAVGASTPEEFVEKFYAGDFDVVVLCHTLPEDQRRRITQLVHAHSPSTPVVVMANGDFDQKKPVAGDHALVFGDTRDLVRVLPDVLRLNQPRRAM</sequence>
<evidence type="ECO:0000313" key="1">
    <source>
        <dbReference type="EMBL" id="MBI2679135.1"/>
    </source>
</evidence>
<protein>
    <recommendedName>
        <fullName evidence="3">Response regulator receiver protein</fullName>
    </recommendedName>
</protein>
<dbReference type="InterPro" id="IPR011006">
    <property type="entry name" value="CheY-like_superfamily"/>
</dbReference>
<evidence type="ECO:0008006" key="3">
    <source>
        <dbReference type="Google" id="ProtNLM"/>
    </source>
</evidence>
<dbReference type="SUPFAM" id="SSF52172">
    <property type="entry name" value="CheY-like"/>
    <property type="match status" value="1"/>
</dbReference>
<evidence type="ECO:0000313" key="2">
    <source>
        <dbReference type="Proteomes" id="UP000779809"/>
    </source>
</evidence>
<dbReference type="EMBL" id="JACPNR010000012">
    <property type="protein sequence ID" value="MBI2679135.1"/>
    <property type="molecule type" value="Genomic_DNA"/>
</dbReference>
<proteinExistence type="predicted"/>
<accession>A0A932ERR2</accession>
<name>A0A932ERR2_9BACT</name>
<dbReference type="Gene3D" id="3.40.50.2300">
    <property type="match status" value="1"/>
</dbReference>
<dbReference type="Proteomes" id="UP000779809">
    <property type="component" value="Unassembled WGS sequence"/>
</dbReference>
<dbReference type="AlphaFoldDB" id="A0A932ERR2"/>
<gene>
    <name evidence="1" type="ORF">HYX28_10170</name>
</gene>